<dbReference type="EMBL" id="CP015091">
    <property type="protein sequence ID" value="APZ50788.1"/>
    <property type="molecule type" value="Genomic_DNA"/>
</dbReference>
<dbReference type="Pfam" id="PF00106">
    <property type="entry name" value="adh_short"/>
    <property type="match status" value="1"/>
</dbReference>
<geneLocation type="plasmid" evidence="5">
    <name>ppaby1</name>
</geneLocation>
<evidence type="ECO:0000256" key="3">
    <source>
        <dbReference type="RuleBase" id="RU000363"/>
    </source>
</evidence>
<dbReference type="RefSeq" id="WP_076694895.1">
    <property type="nucleotide sequence ID" value="NZ_CP015091.1"/>
</dbReference>
<dbReference type="CDD" id="cd05233">
    <property type="entry name" value="SDR_c"/>
    <property type="match status" value="1"/>
</dbReference>
<keyword evidence="4" id="KW-0614">Plasmid</keyword>
<dbReference type="FunFam" id="3.40.50.720:FF:000173">
    <property type="entry name" value="3-oxoacyl-[acyl-carrier protein] reductase"/>
    <property type="match status" value="1"/>
</dbReference>
<protein>
    <submittedName>
        <fullName evidence="4">3-oxoacyl-(Acyl-carrier protein) reductase</fullName>
        <ecNumber evidence="4">1.1.1.100</ecNumber>
    </submittedName>
</protein>
<dbReference type="OrthoDB" id="9804774at2"/>
<evidence type="ECO:0000313" key="5">
    <source>
        <dbReference type="Proteomes" id="UP000187059"/>
    </source>
</evidence>
<proteinExistence type="inferred from homology"/>
<sequence>MSLKGRVVVITGGASGIGRASANLFTEQGARVYLFDRDDARLGEVAAAGDAVAGTALDIADSTAVTAAIDEIAGAEGRLDILVNGAGINAPTAEANQALIDANLATLAAVKDGRRLNHEFIETTTDADFQRVLEVNLFSQFYCIRAAVPHMKASGGGAIVNISSAAALSGVVMPLYYPASKAGVLGMTRAAAAELAAFDIRVNAIAPGGVDTPLMHQQPPEFVDFLVSMQPIRRLAQPEELAQTVLFLSDEDRSGFYTGQTISPNGGLHM</sequence>
<keyword evidence="2 4" id="KW-0560">Oxidoreductase</keyword>
<dbReference type="PRINTS" id="PR00081">
    <property type="entry name" value="GDHRDH"/>
</dbReference>
<dbReference type="InterPro" id="IPR036291">
    <property type="entry name" value="NAD(P)-bd_dom_sf"/>
</dbReference>
<dbReference type="GO" id="GO:0004316">
    <property type="term" value="F:3-oxoacyl-[acyl-carrier-protein] reductase (NADPH) activity"/>
    <property type="evidence" value="ECO:0007669"/>
    <property type="project" value="UniProtKB-EC"/>
</dbReference>
<accession>A0A1P8UN46</accession>
<dbReference type="SUPFAM" id="SSF51735">
    <property type="entry name" value="NAD(P)-binding Rossmann-fold domains"/>
    <property type="match status" value="1"/>
</dbReference>
<keyword evidence="5" id="KW-1185">Reference proteome</keyword>
<name>A0A1P8UN46_9RHOB</name>
<dbReference type="PRINTS" id="PR00080">
    <property type="entry name" value="SDRFAMILY"/>
</dbReference>
<dbReference type="Gene3D" id="3.40.50.720">
    <property type="entry name" value="NAD(P)-binding Rossmann-like Domain"/>
    <property type="match status" value="1"/>
</dbReference>
<dbReference type="InterPro" id="IPR002347">
    <property type="entry name" value="SDR_fam"/>
</dbReference>
<dbReference type="Pfam" id="PF13561">
    <property type="entry name" value="adh_short_C2"/>
    <property type="match status" value="1"/>
</dbReference>
<dbReference type="EC" id="1.1.1.100" evidence="4"/>
<dbReference type="KEGG" id="paby:Ga0080574_TMP454"/>
<evidence type="ECO:0000256" key="1">
    <source>
        <dbReference type="ARBA" id="ARBA00006484"/>
    </source>
</evidence>
<dbReference type="AlphaFoldDB" id="A0A1P8UN46"/>
<reference evidence="4 5" key="1">
    <citation type="submission" date="2016-04" db="EMBL/GenBank/DDBJ databases">
        <title>Deep-sea bacteria in the southern Pacific.</title>
        <authorList>
            <person name="Tang K."/>
        </authorList>
    </citation>
    <scope>NUCLEOTIDE SEQUENCE [LARGE SCALE GENOMIC DNA]</scope>
    <source>
        <strain evidence="4 5">JLT2014</strain>
        <plasmid evidence="5">ppaby1</plasmid>
    </source>
</reference>
<comment type="similarity">
    <text evidence="1 3">Belongs to the short-chain dehydrogenases/reductases (SDR) family.</text>
</comment>
<evidence type="ECO:0000313" key="4">
    <source>
        <dbReference type="EMBL" id="APZ50788.1"/>
    </source>
</evidence>
<dbReference type="Proteomes" id="UP000187059">
    <property type="component" value="Plasmid pPABY1"/>
</dbReference>
<dbReference type="PANTHER" id="PTHR42760">
    <property type="entry name" value="SHORT-CHAIN DEHYDROGENASES/REDUCTASES FAMILY MEMBER"/>
    <property type="match status" value="1"/>
</dbReference>
<evidence type="ECO:0000256" key="2">
    <source>
        <dbReference type="ARBA" id="ARBA00023002"/>
    </source>
</evidence>
<gene>
    <name evidence="4" type="ORF">Ga0080574_TMP454</name>
</gene>
<organism evidence="4 5">
    <name type="scientific">Salipiger abyssi</name>
    <dbReference type="NCBI Taxonomy" id="1250539"/>
    <lineage>
        <taxon>Bacteria</taxon>
        <taxon>Pseudomonadati</taxon>
        <taxon>Pseudomonadota</taxon>
        <taxon>Alphaproteobacteria</taxon>
        <taxon>Rhodobacterales</taxon>
        <taxon>Roseobacteraceae</taxon>
        <taxon>Salipiger</taxon>
    </lineage>
</organism>